<dbReference type="OrthoDB" id="244034at2759"/>
<organism evidence="3 4">
    <name type="scientific">Bodo saltans</name>
    <name type="common">Flagellated protozoan</name>
    <dbReference type="NCBI Taxonomy" id="75058"/>
    <lineage>
        <taxon>Eukaryota</taxon>
        <taxon>Discoba</taxon>
        <taxon>Euglenozoa</taxon>
        <taxon>Kinetoplastea</taxon>
        <taxon>Metakinetoplastina</taxon>
        <taxon>Eubodonida</taxon>
        <taxon>Bodonidae</taxon>
        <taxon>Bodo</taxon>
    </lineage>
</organism>
<evidence type="ECO:0000256" key="2">
    <source>
        <dbReference type="SAM" id="Phobius"/>
    </source>
</evidence>
<dbReference type="AlphaFoldDB" id="A0A0S4J0Q1"/>
<evidence type="ECO:0000313" key="3">
    <source>
        <dbReference type="EMBL" id="CUG41598.1"/>
    </source>
</evidence>
<keyword evidence="4" id="KW-1185">Reference proteome</keyword>
<dbReference type="Gene3D" id="1.20.120.20">
    <property type="entry name" value="Apolipoprotein"/>
    <property type="match status" value="1"/>
</dbReference>
<keyword evidence="2" id="KW-1133">Transmembrane helix</keyword>
<gene>
    <name evidence="3" type="ORF">BSAL_79080</name>
</gene>
<feature type="non-terminal residue" evidence="3">
    <location>
        <position position="156"/>
    </location>
</feature>
<dbReference type="EMBL" id="CYKH01000797">
    <property type="protein sequence ID" value="CUG41598.1"/>
    <property type="molecule type" value="Genomic_DNA"/>
</dbReference>
<evidence type="ECO:0000256" key="1">
    <source>
        <dbReference type="SAM" id="Coils"/>
    </source>
</evidence>
<dbReference type="SUPFAM" id="SSF58113">
    <property type="entry name" value="Apolipoprotein A-I"/>
    <property type="match status" value="1"/>
</dbReference>
<keyword evidence="1" id="KW-0175">Coiled coil</keyword>
<reference evidence="4" key="1">
    <citation type="submission" date="2015-09" db="EMBL/GenBank/DDBJ databases">
        <authorList>
            <consortium name="Pathogen Informatics"/>
        </authorList>
    </citation>
    <scope>NUCLEOTIDE SEQUENCE [LARGE SCALE GENOMIC DNA]</scope>
    <source>
        <strain evidence="4">Lake Konstanz</strain>
    </source>
</reference>
<evidence type="ECO:0000313" key="4">
    <source>
        <dbReference type="Proteomes" id="UP000051952"/>
    </source>
</evidence>
<dbReference type="Proteomes" id="UP000051952">
    <property type="component" value="Unassembled WGS sequence"/>
</dbReference>
<sequence length="156" mass="18494">RAAPRSSEEIALEESHNQQRQVDPFRIGYNMGMQNIHLETLRNKLDDNVELLKSHFNSLRETQRNGQETLRAMQVEYNKQTRKQFDDGVESLRERLDQLSQRINTNEEMVRELSRQQFESLQKHVDDRLENIKDTVKLSVGILFALNLWILFLVNQ</sequence>
<name>A0A0S4J0Q1_BODSA</name>
<feature type="coiled-coil region" evidence="1">
    <location>
        <begin position="82"/>
        <end position="116"/>
    </location>
</feature>
<dbReference type="OMA" id="DPFRIGY"/>
<keyword evidence="2 3" id="KW-0812">Transmembrane</keyword>
<feature type="non-terminal residue" evidence="3">
    <location>
        <position position="1"/>
    </location>
</feature>
<protein>
    <submittedName>
        <fullName evidence="3">Transmembrane protein, putative</fullName>
    </submittedName>
</protein>
<accession>A0A0S4J0Q1</accession>
<dbReference type="VEuPathDB" id="TriTrypDB:BSAL_79080"/>
<keyword evidence="2" id="KW-0472">Membrane</keyword>
<feature type="transmembrane region" description="Helical" evidence="2">
    <location>
        <begin position="136"/>
        <end position="154"/>
    </location>
</feature>
<proteinExistence type="predicted"/>